<keyword evidence="3" id="KW-1185">Reference proteome</keyword>
<evidence type="ECO:0000313" key="2">
    <source>
        <dbReference type="EMBL" id="GAA4137700.1"/>
    </source>
</evidence>
<evidence type="ECO:0000259" key="1">
    <source>
        <dbReference type="Pfam" id="PF00190"/>
    </source>
</evidence>
<comment type="caution">
    <text evidence="2">The sequence shown here is derived from an EMBL/GenBank/DDBJ whole genome shotgun (WGS) entry which is preliminary data.</text>
</comment>
<feature type="domain" description="Cupin type-1" evidence="1">
    <location>
        <begin position="55"/>
        <end position="122"/>
    </location>
</feature>
<dbReference type="InterPro" id="IPR011051">
    <property type="entry name" value="RmlC_Cupin_sf"/>
</dbReference>
<name>A0ABP7YKY7_9ACTN</name>
<dbReference type="RefSeq" id="WP_345020190.1">
    <property type="nucleotide sequence ID" value="NZ_BAABDO010000024.1"/>
</dbReference>
<dbReference type="Gene3D" id="2.60.120.10">
    <property type="entry name" value="Jelly Rolls"/>
    <property type="match status" value="1"/>
</dbReference>
<dbReference type="Pfam" id="PF00190">
    <property type="entry name" value="Cupin_1"/>
    <property type="match status" value="1"/>
</dbReference>
<dbReference type="InterPro" id="IPR014710">
    <property type="entry name" value="RmlC-like_jellyroll"/>
</dbReference>
<dbReference type="EMBL" id="BAABDO010000024">
    <property type="protein sequence ID" value="GAA4137700.1"/>
    <property type="molecule type" value="Genomic_DNA"/>
</dbReference>
<dbReference type="InterPro" id="IPR053146">
    <property type="entry name" value="QDO-like"/>
</dbReference>
<dbReference type="CDD" id="cd02215">
    <property type="entry name" value="cupin_QDO_N_C"/>
    <property type="match status" value="1"/>
</dbReference>
<reference evidence="3" key="1">
    <citation type="journal article" date="2019" name="Int. J. Syst. Evol. Microbiol.">
        <title>The Global Catalogue of Microorganisms (GCM) 10K type strain sequencing project: providing services to taxonomists for standard genome sequencing and annotation.</title>
        <authorList>
            <consortium name="The Broad Institute Genomics Platform"/>
            <consortium name="The Broad Institute Genome Sequencing Center for Infectious Disease"/>
            <person name="Wu L."/>
            <person name="Ma J."/>
        </authorList>
    </citation>
    <scope>NUCLEOTIDE SEQUENCE [LARGE SCALE GENOMIC DNA]</scope>
    <source>
        <strain evidence="3">JCM 17316</strain>
    </source>
</reference>
<proteinExistence type="predicted"/>
<sequence>MTFDQIRNRQEKPSWKGVLPGRPVPFFLDDGDGERSAVFDSLVTVLLSKDETDGQFGVFTMRQPKGDLIVPHSHVDVHEIFYVVEGAARVFVEHADGRQESKLLGPGDFGYVPAGIVHSYRGEAEYTKILGVCTGGFERFFQALGELTDERDVPLTEPFTPSPEQMQEAFSRYRNIPLPDYRWEEA</sequence>
<dbReference type="Proteomes" id="UP001500266">
    <property type="component" value="Unassembled WGS sequence"/>
</dbReference>
<evidence type="ECO:0000313" key="3">
    <source>
        <dbReference type="Proteomes" id="UP001500266"/>
    </source>
</evidence>
<protein>
    <recommendedName>
        <fullName evidence="1">Cupin type-1 domain-containing protein</fullName>
    </recommendedName>
</protein>
<dbReference type="PANTHER" id="PTHR36440:SF1">
    <property type="entry name" value="PUTATIVE (AFU_ORTHOLOGUE AFUA_8G07350)-RELATED"/>
    <property type="match status" value="1"/>
</dbReference>
<dbReference type="InterPro" id="IPR006045">
    <property type="entry name" value="Cupin_1"/>
</dbReference>
<gene>
    <name evidence="2" type="ORF">GCM10022416_22460</name>
</gene>
<dbReference type="SUPFAM" id="SSF51182">
    <property type="entry name" value="RmlC-like cupins"/>
    <property type="match status" value="1"/>
</dbReference>
<accession>A0ABP7YKY7</accession>
<dbReference type="PANTHER" id="PTHR36440">
    <property type="entry name" value="PUTATIVE (AFU_ORTHOLOGUE AFUA_8G07350)-RELATED"/>
    <property type="match status" value="1"/>
</dbReference>
<organism evidence="2 3">
    <name type="scientific">Actinomadura keratinilytica</name>
    <dbReference type="NCBI Taxonomy" id="547461"/>
    <lineage>
        <taxon>Bacteria</taxon>
        <taxon>Bacillati</taxon>
        <taxon>Actinomycetota</taxon>
        <taxon>Actinomycetes</taxon>
        <taxon>Streptosporangiales</taxon>
        <taxon>Thermomonosporaceae</taxon>
        <taxon>Actinomadura</taxon>
    </lineage>
</organism>